<evidence type="ECO:0000256" key="2">
    <source>
        <dbReference type="SAM" id="SignalP"/>
    </source>
</evidence>
<keyword evidence="2" id="KW-0732">Signal</keyword>
<evidence type="ECO:0008006" key="4">
    <source>
        <dbReference type="Google" id="ProtNLM"/>
    </source>
</evidence>
<reference evidence="3" key="1">
    <citation type="submission" date="2021-05" db="EMBL/GenBank/DDBJ databases">
        <authorList>
            <person name="Alioto T."/>
            <person name="Alioto T."/>
            <person name="Gomez Garrido J."/>
        </authorList>
    </citation>
    <scope>NUCLEOTIDE SEQUENCE</scope>
</reference>
<evidence type="ECO:0000313" key="3">
    <source>
        <dbReference type="EMBL" id="CAG6681603.1"/>
    </source>
</evidence>
<dbReference type="AlphaFoldDB" id="A0A8D8X429"/>
<feature type="compositionally biased region" description="Basic residues" evidence="1">
    <location>
        <begin position="135"/>
        <end position="163"/>
    </location>
</feature>
<proteinExistence type="predicted"/>
<feature type="compositionally biased region" description="Polar residues" evidence="1">
    <location>
        <begin position="111"/>
        <end position="134"/>
    </location>
</feature>
<organism evidence="3">
    <name type="scientific">Cacopsylla melanoneura</name>
    <dbReference type="NCBI Taxonomy" id="428564"/>
    <lineage>
        <taxon>Eukaryota</taxon>
        <taxon>Metazoa</taxon>
        <taxon>Ecdysozoa</taxon>
        <taxon>Arthropoda</taxon>
        <taxon>Hexapoda</taxon>
        <taxon>Insecta</taxon>
        <taxon>Pterygota</taxon>
        <taxon>Neoptera</taxon>
        <taxon>Paraneoptera</taxon>
        <taxon>Hemiptera</taxon>
        <taxon>Sternorrhyncha</taxon>
        <taxon>Psylloidea</taxon>
        <taxon>Psyllidae</taxon>
        <taxon>Psyllinae</taxon>
        <taxon>Cacopsylla</taxon>
    </lineage>
</organism>
<dbReference type="EMBL" id="HBUF01256304">
    <property type="protein sequence ID" value="CAG6681602.1"/>
    <property type="molecule type" value="Transcribed_RNA"/>
</dbReference>
<feature type="signal peptide" evidence="2">
    <location>
        <begin position="1"/>
        <end position="20"/>
    </location>
</feature>
<protein>
    <recommendedName>
        <fullName evidence="4">Secreted protein</fullName>
    </recommendedName>
</protein>
<sequence length="176" mass="20091">MACAFLALVLMVCFKEQEDAYWRTHGNQSFQDCVDRESMKATDRQHTSHELDAVDDFRQGCDSNETHQTLDSNKIHHTLDSNKSRNLKAHESRHTLDSNKVRNLKAHESVHTSQDSNKIKSRNSNAHKNYSNTSKAHHTTLKGHHTTLKAHHTTLKAHKRTRRSSSGAEHGSENFT</sequence>
<evidence type="ECO:0000256" key="1">
    <source>
        <dbReference type="SAM" id="MobiDB-lite"/>
    </source>
</evidence>
<dbReference type="EMBL" id="HBUF01256305">
    <property type="protein sequence ID" value="CAG6681603.1"/>
    <property type="molecule type" value="Transcribed_RNA"/>
</dbReference>
<name>A0A8D8X429_9HEMI</name>
<feature type="region of interest" description="Disordered" evidence="1">
    <location>
        <begin position="79"/>
        <end position="98"/>
    </location>
</feature>
<feature type="region of interest" description="Disordered" evidence="1">
    <location>
        <begin position="107"/>
        <end position="176"/>
    </location>
</feature>
<accession>A0A8D8X429</accession>
<feature type="chain" id="PRO_5036262456" description="Secreted protein" evidence="2">
    <location>
        <begin position="21"/>
        <end position="176"/>
    </location>
</feature>